<protein>
    <submittedName>
        <fullName evidence="2">Uncharacterized protein</fullName>
    </submittedName>
</protein>
<evidence type="ECO:0000313" key="3">
    <source>
        <dbReference type="Proteomes" id="UP000001471"/>
    </source>
</evidence>
<name>B2WLH2_PYRTR</name>
<sequence>MTVAAARHLATFHTRNALSAGTANFDVDTGDSKSTRARAVASAHCLESDWEMAPNHNRAPPHVPRVRGPKAVSHAPRISSKGPMLIMIINFVRTSQTGPAHYGLARFVQIDDMAAPTANKLKLMRTVITTVIRPNARKSIVAENLVRILVFQTSTAAMARTRCTWQRRTTRVAVHALVAYKCSDGILIEH</sequence>
<organism evidence="2 3">
    <name type="scientific">Pyrenophora tritici-repentis (strain Pt-1C-BFP)</name>
    <name type="common">Wheat tan spot fungus</name>
    <name type="synonym">Drechslera tritici-repentis</name>
    <dbReference type="NCBI Taxonomy" id="426418"/>
    <lineage>
        <taxon>Eukaryota</taxon>
        <taxon>Fungi</taxon>
        <taxon>Dikarya</taxon>
        <taxon>Ascomycota</taxon>
        <taxon>Pezizomycotina</taxon>
        <taxon>Dothideomycetes</taxon>
        <taxon>Pleosporomycetidae</taxon>
        <taxon>Pleosporales</taxon>
        <taxon>Pleosporineae</taxon>
        <taxon>Pleosporaceae</taxon>
        <taxon>Pyrenophora</taxon>
    </lineage>
</organism>
<evidence type="ECO:0000256" key="1">
    <source>
        <dbReference type="SAM" id="MobiDB-lite"/>
    </source>
</evidence>
<feature type="region of interest" description="Disordered" evidence="1">
    <location>
        <begin position="52"/>
        <end position="76"/>
    </location>
</feature>
<dbReference type="Proteomes" id="UP000001471">
    <property type="component" value="Unassembled WGS sequence"/>
</dbReference>
<proteinExistence type="predicted"/>
<dbReference type="AlphaFoldDB" id="B2WLH2"/>
<accession>B2WLH2</accession>
<reference evidence="3" key="1">
    <citation type="journal article" date="2013" name="G3 (Bethesda)">
        <title>Comparative genomics of a plant-pathogenic fungus, Pyrenophora tritici-repentis, reveals transduplication and the impact of repeat elements on pathogenicity and population divergence.</title>
        <authorList>
            <person name="Manning V.A."/>
            <person name="Pandelova I."/>
            <person name="Dhillon B."/>
            <person name="Wilhelm L.J."/>
            <person name="Goodwin S.B."/>
            <person name="Berlin A.M."/>
            <person name="Figueroa M."/>
            <person name="Freitag M."/>
            <person name="Hane J.K."/>
            <person name="Henrissat B."/>
            <person name="Holman W.H."/>
            <person name="Kodira C.D."/>
            <person name="Martin J."/>
            <person name="Oliver R.P."/>
            <person name="Robbertse B."/>
            <person name="Schackwitz W."/>
            <person name="Schwartz D.C."/>
            <person name="Spatafora J.W."/>
            <person name="Turgeon B.G."/>
            <person name="Yandava C."/>
            <person name="Young S."/>
            <person name="Zhou S."/>
            <person name="Zeng Q."/>
            <person name="Grigoriev I.V."/>
            <person name="Ma L.-J."/>
            <person name="Ciuffetti L.M."/>
        </authorList>
    </citation>
    <scope>NUCLEOTIDE SEQUENCE [LARGE SCALE GENOMIC DNA]</scope>
    <source>
        <strain evidence="3">Pt-1C-BFP</strain>
    </source>
</reference>
<dbReference type="EMBL" id="DS231629">
    <property type="protein sequence ID" value="EDU43882.1"/>
    <property type="molecule type" value="Genomic_DNA"/>
</dbReference>
<dbReference type="InParanoid" id="B2WLH2"/>
<evidence type="ECO:0000313" key="2">
    <source>
        <dbReference type="EMBL" id="EDU43882.1"/>
    </source>
</evidence>
<dbReference type="HOGENOM" id="CLU_1428674_0_0_1"/>
<gene>
    <name evidence="2" type="ORF">PTRG_10832</name>
</gene>